<name>A0A6A4TFX3_SCOMX</name>
<proteinExistence type="predicted"/>
<reference evidence="2 3" key="1">
    <citation type="submission" date="2019-06" db="EMBL/GenBank/DDBJ databases">
        <title>Draft genomes of female and male turbot (Scophthalmus maximus).</title>
        <authorList>
            <person name="Xu H."/>
            <person name="Xu X.-W."/>
            <person name="Shao C."/>
            <person name="Chen S."/>
        </authorList>
    </citation>
    <scope>NUCLEOTIDE SEQUENCE [LARGE SCALE GENOMIC DNA]</scope>
    <source>
        <strain evidence="2">Ysfricsl-2016a</strain>
        <tissue evidence="2">Blood</tissue>
    </source>
</reference>
<dbReference type="Proteomes" id="UP000438429">
    <property type="component" value="Unassembled WGS sequence"/>
</dbReference>
<evidence type="ECO:0000313" key="3">
    <source>
        <dbReference type="Proteomes" id="UP000438429"/>
    </source>
</evidence>
<sequence length="188" mass="20945">MTREIGAGTMFCDLLVYSLDDIKNIFDRANHPSLPTFSLVRGTVLSLSQPAFLMQRNHPNQYVVFCSIKAHFSSNAYSRSPTCTEASITADERDEHACLVKFLFMCLSVTGGRSTRRRLYLAPKQYEEQNQSLSLSILQPLKIQAPEGPFDTRFLYPAPQRSAADGSSARRSRGAAEFSSASCHDELP</sequence>
<accession>A0A6A4TFX3</accession>
<dbReference type="EMBL" id="VEVO01000005">
    <property type="protein sequence ID" value="KAF0041761.1"/>
    <property type="molecule type" value="Genomic_DNA"/>
</dbReference>
<evidence type="ECO:0000256" key="1">
    <source>
        <dbReference type="SAM" id="MobiDB-lite"/>
    </source>
</evidence>
<feature type="compositionally biased region" description="Low complexity" evidence="1">
    <location>
        <begin position="161"/>
        <end position="182"/>
    </location>
</feature>
<evidence type="ECO:0000313" key="2">
    <source>
        <dbReference type="EMBL" id="KAF0041761.1"/>
    </source>
</evidence>
<feature type="region of interest" description="Disordered" evidence="1">
    <location>
        <begin position="160"/>
        <end position="188"/>
    </location>
</feature>
<comment type="caution">
    <text evidence="2">The sequence shown here is derived from an EMBL/GenBank/DDBJ whole genome shotgun (WGS) entry which is preliminary data.</text>
</comment>
<organism evidence="2 3">
    <name type="scientific">Scophthalmus maximus</name>
    <name type="common">Turbot</name>
    <name type="synonym">Psetta maxima</name>
    <dbReference type="NCBI Taxonomy" id="52904"/>
    <lineage>
        <taxon>Eukaryota</taxon>
        <taxon>Metazoa</taxon>
        <taxon>Chordata</taxon>
        <taxon>Craniata</taxon>
        <taxon>Vertebrata</taxon>
        <taxon>Euteleostomi</taxon>
        <taxon>Actinopterygii</taxon>
        <taxon>Neopterygii</taxon>
        <taxon>Teleostei</taxon>
        <taxon>Neoteleostei</taxon>
        <taxon>Acanthomorphata</taxon>
        <taxon>Carangaria</taxon>
        <taxon>Pleuronectiformes</taxon>
        <taxon>Pleuronectoidei</taxon>
        <taxon>Scophthalmidae</taxon>
        <taxon>Scophthalmus</taxon>
    </lineage>
</organism>
<protein>
    <submittedName>
        <fullName evidence="2">Uncharacterized protein</fullName>
    </submittedName>
</protein>
<dbReference type="AlphaFoldDB" id="A0A6A4TFX3"/>
<gene>
    <name evidence="2" type="ORF">F2P81_005293</name>
</gene>